<evidence type="ECO:0000256" key="1">
    <source>
        <dbReference type="SAM" id="Phobius"/>
    </source>
</evidence>
<protein>
    <recommendedName>
        <fullName evidence="3">MARVEL domain-containing protein</fullName>
    </recommendedName>
</protein>
<keyword evidence="1" id="KW-0812">Transmembrane</keyword>
<gene>
    <name evidence="2" type="primary">ORF165655</name>
</gene>
<proteinExistence type="predicted"/>
<feature type="transmembrane region" description="Helical" evidence="1">
    <location>
        <begin position="162"/>
        <end position="186"/>
    </location>
</feature>
<sequence length="243" mass="27519">MSNCCLRCMLTVLHALIGMGAGFFCLFSLIGWDFDATFTLPSLIDQFGKEIKSSNGLLVVYDSIVYGMAVVSLFNFIACLIINWQWQSTCIAFLNLLLSVAYIAAAVMGGTAMVVYYIVWCDSLERRFGDAHGCEDAAQRYDLYNATGKMSLYRSRMEVQMVSIWILFFLICFSTFFYSLIVRIFAKPDARDGRFRYYIIHDEMTPLLHSENDNTPRNESIHATGTRHSLPNVASVSTNPFEN</sequence>
<keyword evidence="1" id="KW-1133">Transmembrane helix</keyword>
<organism evidence="2">
    <name type="scientific">Arion vulgaris</name>
    <dbReference type="NCBI Taxonomy" id="1028688"/>
    <lineage>
        <taxon>Eukaryota</taxon>
        <taxon>Metazoa</taxon>
        <taxon>Spiralia</taxon>
        <taxon>Lophotrochozoa</taxon>
        <taxon>Mollusca</taxon>
        <taxon>Gastropoda</taxon>
        <taxon>Heterobranchia</taxon>
        <taxon>Euthyneura</taxon>
        <taxon>Panpulmonata</taxon>
        <taxon>Eupulmonata</taxon>
        <taxon>Stylommatophora</taxon>
        <taxon>Helicina</taxon>
        <taxon>Arionoidea</taxon>
        <taxon>Arionidae</taxon>
        <taxon>Arion</taxon>
    </lineage>
</organism>
<dbReference type="EMBL" id="HACG01041639">
    <property type="protein sequence ID" value="CEK88504.1"/>
    <property type="molecule type" value="Transcribed_RNA"/>
</dbReference>
<dbReference type="AlphaFoldDB" id="A0A0B7B586"/>
<feature type="transmembrane region" description="Helical" evidence="1">
    <location>
        <begin position="64"/>
        <end position="84"/>
    </location>
</feature>
<name>A0A0B7B586_9EUPU</name>
<feature type="transmembrane region" description="Helical" evidence="1">
    <location>
        <begin position="12"/>
        <end position="32"/>
    </location>
</feature>
<evidence type="ECO:0008006" key="3">
    <source>
        <dbReference type="Google" id="ProtNLM"/>
    </source>
</evidence>
<feature type="transmembrane region" description="Helical" evidence="1">
    <location>
        <begin position="96"/>
        <end position="119"/>
    </location>
</feature>
<evidence type="ECO:0000313" key="2">
    <source>
        <dbReference type="EMBL" id="CEK88504.1"/>
    </source>
</evidence>
<accession>A0A0B7B586</accession>
<keyword evidence="1" id="KW-0472">Membrane</keyword>
<reference evidence="2" key="1">
    <citation type="submission" date="2014-12" db="EMBL/GenBank/DDBJ databases">
        <title>Insight into the proteome of Arion vulgaris.</title>
        <authorList>
            <person name="Aradska J."/>
            <person name="Bulat T."/>
            <person name="Smidak R."/>
            <person name="Sarate P."/>
            <person name="Gangsoo J."/>
            <person name="Sialana F."/>
            <person name="Bilban M."/>
            <person name="Lubec G."/>
        </authorList>
    </citation>
    <scope>NUCLEOTIDE SEQUENCE</scope>
    <source>
        <tissue evidence="2">Skin</tissue>
    </source>
</reference>